<evidence type="ECO:0008006" key="4">
    <source>
        <dbReference type="Google" id="ProtNLM"/>
    </source>
</evidence>
<dbReference type="STRING" id="1344416.A0A139ASY2"/>
<dbReference type="PANTHER" id="PTHR34598:SF3">
    <property type="entry name" value="OXIDOREDUCTASE AN1597"/>
    <property type="match status" value="1"/>
</dbReference>
<keyword evidence="3" id="KW-1185">Reference proteome</keyword>
<dbReference type="OrthoDB" id="412788at2759"/>
<dbReference type="AlphaFoldDB" id="A0A139ASY2"/>
<name>A0A139ASY2_GONPJ</name>
<gene>
    <name evidence="2" type="ORF">M427DRAFT_52685</name>
</gene>
<protein>
    <recommendedName>
        <fullName evidence="4">Methyltransferase</fullName>
    </recommendedName>
</protein>
<proteinExistence type="inferred from homology"/>
<dbReference type="InterPro" id="IPR044053">
    <property type="entry name" value="AsaB-like"/>
</dbReference>
<reference evidence="2 3" key="1">
    <citation type="journal article" date="2015" name="Genome Biol. Evol.">
        <title>Phylogenomic analyses indicate that early fungi evolved digesting cell walls of algal ancestors of land plants.</title>
        <authorList>
            <person name="Chang Y."/>
            <person name="Wang S."/>
            <person name="Sekimoto S."/>
            <person name="Aerts A.L."/>
            <person name="Choi C."/>
            <person name="Clum A."/>
            <person name="LaButti K.M."/>
            <person name="Lindquist E.A."/>
            <person name="Yee Ngan C."/>
            <person name="Ohm R.A."/>
            <person name="Salamov A.A."/>
            <person name="Grigoriev I.V."/>
            <person name="Spatafora J.W."/>
            <person name="Berbee M.L."/>
        </authorList>
    </citation>
    <scope>NUCLEOTIDE SEQUENCE [LARGE SCALE GENOMIC DNA]</scope>
    <source>
        <strain evidence="2 3">JEL478</strain>
    </source>
</reference>
<evidence type="ECO:0000313" key="2">
    <source>
        <dbReference type="EMBL" id="KXS19838.1"/>
    </source>
</evidence>
<dbReference type="OMA" id="WHHLGLH"/>
<evidence type="ECO:0000256" key="1">
    <source>
        <dbReference type="ARBA" id="ARBA00023604"/>
    </source>
</evidence>
<dbReference type="PANTHER" id="PTHR34598">
    <property type="entry name" value="BLL6449 PROTEIN"/>
    <property type="match status" value="1"/>
</dbReference>
<comment type="similarity">
    <text evidence="1">Belongs to the asaB hydroxylase/desaturase family.</text>
</comment>
<dbReference type="GO" id="GO:0016491">
    <property type="term" value="F:oxidoreductase activity"/>
    <property type="evidence" value="ECO:0007669"/>
    <property type="project" value="InterPro"/>
</dbReference>
<organism evidence="2 3">
    <name type="scientific">Gonapodya prolifera (strain JEL478)</name>
    <name type="common">Monoblepharis prolifera</name>
    <dbReference type="NCBI Taxonomy" id="1344416"/>
    <lineage>
        <taxon>Eukaryota</taxon>
        <taxon>Fungi</taxon>
        <taxon>Fungi incertae sedis</taxon>
        <taxon>Chytridiomycota</taxon>
        <taxon>Chytridiomycota incertae sedis</taxon>
        <taxon>Monoblepharidomycetes</taxon>
        <taxon>Monoblepharidales</taxon>
        <taxon>Gonapodyaceae</taxon>
        <taxon>Gonapodya</taxon>
    </lineage>
</organism>
<sequence length="280" mass="31430">MAAAAVLESRDCTASLNFWEDKGDGSVPAPLYVGQELVTLDRPLVSKLVNVQDISGREHKFHLDNASFHFQKHATNCWHAFWDNALIKQEYYPECERVLVEATGASRAHVFDHRVRRSTVAGGAGKTGPVLRVHVDESERGAIAYLRHYLPDEAEALLKRRWQIINVWRPLVTVERDPLTVADGTTFTKANFVPAVVHYDGGAHAGGWDGESLAVMHSDAHKWYYKHQMTPNEVVLIKNYDSDQNVPARFCPHSAIEDGAEADGLPPRESIEVRAFVFYE</sequence>
<accession>A0A139ASY2</accession>
<dbReference type="NCBIfam" id="NF041278">
    <property type="entry name" value="CmcJ_NvfI_EfuI"/>
    <property type="match status" value="1"/>
</dbReference>
<dbReference type="Proteomes" id="UP000070544">
    <property type="component" value="Unassembled WGS sequence"/>
</dbReference>
<dbReference type="EMBL" id="KQ965737">
    <property type="protein sequence ID" value="KXS19838.1"/>
    <property type="molecule type" value="Genomic_DNA"/>
</dbReference>
<evidence type="ECO:0000313" key="3">
    <source>
        <dbReference type="Proteomes" id="UP000070544"/>
    </source>
</evidence>